<evidence type="ECO:0000313" key="2">
    <source>
        <dbReference type="Proteomes" id="UP000192266"/>
    </source>
</evidence>
<organism evidence="1 2">
    <name type="scientific">Hymenobacter roseosalivarius DSM 11622</name>
    <dbReference type="NCBI Taxonomy" id="645990"/>
    <lineage>
        <taxon>Bacteria</taxon>
        <taxon>Pseudomonadati</taxon>
        <taxon>Bacteroidota</taxon>
        <taxon>Cytophagia</taxon>
        <taxon>Cytophagales</taxon>
        <taxon>Hymenobacteraceae</taxon>
        <taxon>Hymenobacter</taxon>
    </lineage>
</organism>
<protein>
    <recommendedName>
        <fullName evidence="3">TonB-dependent receptor</fullName>
    </recommendedName>
</protein>
<keyword evidence="2" id="KW-1185">Reference proteome</keyword>
<accession>A0A1W1W3B5</accession>
<sequence length="59" mass="6030">MPDAALLAAKVGYAGARFYADASLTNQISTSGIDIGGPGFAPARFPETRVNTTNLSVSV</sequence>
<evidence type="ECO:0000313" key="1">
    <source>
        <dbReference type="EMBL" id="SMB99584.1"/>
    </source>
</evidence>
<dbReference type="Proteomes" id="UP000192266">
    <property type="component" value="Unassembled WGS sequence"/>
</dbReference>
<reference evidence="1 2" key="1">
    <citation type="submission" date="2017-04" db="EMBL/GenBank/DDBJ databases">
        <authorList>
            <person name="Afonso C.L."/>
            <person name="Miller P.J."/>
            <person name="Scott M.A."/>
            <person name="Spackman E."/>
            <person name="Goraichik I."/>
            <person name="Dimitrov K.M."/>
            <person name="Suarez D.L."/>
            <person name="Swayne D.E."/>
        </authorList>
    </citation>
    <scope>NUCLEOTIDE SEQUENCE [LARGE SCALE GENOMIC DNA]</scope>
    <source>
        <strain evidence="1 2">DSM 11622</strain>
    </source>
</reference>
<dbReference type="OrthoDB" id="5562884at2"/>
<evidence type="ECO:0008006" key="3">
    <source>
        <dbReference type="Google" id="ProtNLM"/>
    </source>
</evidence>
<proteinExistence type="predicted"/>
<dbReference type="AlphaFoldDB" id="A0A1W1W3B5"/>
<dbReference type="RefSeq" id="WP_084447328.1">
    <property type="nucleotide sequence ID" value="NZ_FWWW01000092.1"/>
</dbReference>
<dbReference type="EMBL" id="FWWW01000092">
    <property type="protein sequence ID" value="SMB99584.1"/>
    <property type="molecule type" value="Genomic_DNA"/>
</dbReference>
<gene>
    <name evidence="1" type="ORF">SAMN00120144_3683</name>
</gene>
<dbReference type="STRING" id="645990.SAMN00120144_3683"/>
<name>A0A1W1W3B5_9BACT</name>